<dbReference type="RefSeq" id="WP_267463922.1">
    <property type="nucleotide sequence ID" value="NZ_FMZZ01000008.1"/>
</dbReference>
<organism evidence="4 5">
    <name type="scientific">Actinokineospora iranica</name>
    <dbReference type="NCBI Taxonomy" id="1271860"/>
    <lineage>
        <taxon>Bacteria</taxon>
        <taxon>Bacillati</taxon>
        <taxon>Actinomycetota</taxon>
        <taxon>Actinomycetes</taxon>
        <taxon>Pseudonocardiales</taxon>
        <taxon>Pseudonocardiaceae</taxon>
        <taxon>Actinokineospora</taxon>
    </lineage>
</organism>
<feature type="region of interest" description="Disordered" evidence="1">
    <location>
        <begin position="151"/>
        <end position="190"/>
    </location>
</feature>
<dbReference type="Pfam" id="PF00144">
    <property type="entry name" value="Beta-lactamase"/>
    <property type="match status" value="1"/>
</dbReference>
<dbReference type="InterPro" id="IPR001466">
    <property type="entry name" value="Beta-lactam-related"/>
</dbReference>
<dbReference type="GO" id="GO:0004180">
    <property type="term" value="F:carboxypeptidase activity"/>
    <property type="evidence" value="ECO:0007669"/>
    <property type="project" value="UniProtKB-KW"/>
</dbReference>
<dbReference type="InterPro" id="IPR050491">
    <property type="entry name" value="AmpC-like"/>
</dbReference>
<keyword evidence="4" id="KW-0645">Protease</keyword>
<dbReference type="PANTHER" id="PTHR46825">
    <property type="entry name" value="D-ALANYL-D-ALANINE-CARBOXYPEPTIDASE/ENDOPEPTIDASE AMPH"/>
    <property type="match status" value="1"/>
</dbReference>
<feature type="compositionally biased region" description="Low complexity" evidence="1">
    <location>
        <begin position="168"/>
        <end position="190"/>
    </location>
</feature>
<dbReference type="PANTHER" id="PTHR46825:SF7">
    <property type="entry name" value="D-ALANYL-D-ALANINE CARBOXYPEPTIDASE"/>
    <property type="match status" value="1"/>
</dbReference>
<dbReference type="SUPFAM" id="SSF56601">
    <property type="entry name" value="beta-lactamase/transpeptidase-like"/>
    <property type="match status" value="1"/>
</dbReference>
<accession>A0A1G6SMF7</accession>
<dbReference type="AlphaFoldDB" id="A0A1G6SMF7"/>
<evidence type="ECO:0000313" key="5">
    <source>
        <dbReference type="Proteomes" id="UP000199501"/>
    </source>
</evidence>
<dbReference type="Gene3D" id="3.40.710.10">
    <property type="entry name" value="DD-peptidase/beta-lactamase superfamily"/>
    <property type="match status" value="1"/>
</dbReference>
<keyword evidence="2" id="KW-0732">Signal</keyword>
<feature type="domain" description="Beta-lactamase-related" evidence="3">
    <location>
        <begin position="52"/>
        <end position="138"/>
    </location>
</feature>
<evidence type="ECO:0000259" key="3">
    <source>
        <dbReference type="Pfam" id="PF00144"/>
    </source>
</evidence>
<dbReference type="InterPro" id="IPR012338">
    <property type="entry name" value="Beta-lactam/transpept-like"/>
</dbReference>
<proteinExistence type="predicted"/>
<evidence type="ECO:0000256" key="2">
    <source>
        <dbReference type="SAM" id="SignalP"/>
    </source>
</evidence>
<keyword evidence="5" id="KW-1185">Reference proteome</keyword>
<evidence type="ECO:0000256" key="1">
    <source>
        <dbReference type="SAM" id="MobiDB-lite"/>
    </source>
</evidence>
<feature type="chain" id="PRO_5038988003" evidence="2">
    <location>
        <begin position="22"/>
        <end position="190"/>
    </location>
</feature>
<reference evidence="5" key="1">
    <citation type="submission" date="2016-10" db="EMBL/GenBank/DDBJ databases">
        <authorList>
            <person name="Varghese N."/>
            <person name="Submissions S."/>
        </authorList>
    </citation>
    <scope>NUCLEOTIDE SEQUENCE [LARGE SCALE GENOMIC DNA]</scope>
    <source>
        <strain evidence="5">IBRC-M 10403</strain>
    </source>
</reference>
<dbReference type="Proteomes" id="UP000199501">
    <property type="component" value="Unassembled WGS sequence"/>
</dbReference>
<dbReference type="STRING" id="1271860.SAMN05216174_10837"/>
<sequence length="190" mass="19767">MGITTLVALATSALLVTAPSADLPPLDPALMLASISGLPNTDVSAAIVQVRGSAGEWAGTAGVADIHTACPVPQDGRFRVGSITKTFTATAVLQLAARGRIDLGRDVRSYLPDLLPAEYPPITIRQLLNYTAGLSGIDFDHKDPAWFLAHGSTPGHRASSSTSRCGASRWSSRPGPSSSMGTSPTTSWAW</sequence>
<name>A0A1G6SMF7_9PSEU</name>
<evidence type="ECO:0000313" key="4">
    <source>
        <dbReference type="EMBL" id="SDD17397.1"/>
    </source>
</evidence>
<dbReference type="EMBL" id="FMZZ01000008">
    <property type="protein sequence ID" value="SDD17397.1"/>
    <property type="molecule type" value="Genomic_DNA"/>
</dbReference>
<feature type="signal peptide" evidence="2">
    <location>
        <begin position="1"/>
        <end position="21"/>
    </location>
</feature>
<protein>
    <submittedName>
        <fullName evidence="4">D-alanyl-D-alanine carboxypeptidase</fullName>
    </submittedName>
</protein>
<gene>
    <name evidence="4" type="ORF">SAMN05216174_10837</name>
</gene>
<keyword evidence="4" id="KW-0121">Carboxypeptidase</keyword>
<keyword evidence="4" id="KW-0378">Hydrolase</keyword>